<reference evidence="4 5" key="1">
    <citation type="submission" date="2020-08" db="EMBL/GenBank/DDBJ databases">
        <title>Genome public.</title>
        <authorList>
            <person name="Liu C."/>
            <person name="Sun Q."/>
        </authorList>
    </citation>
    <scope>NUCLEOTIDE SEQUENCE [LARGE SCALE GENOMIC DNA]</scope>
    <source>
        <strain evidence="4 5">NSJ-6</strain>
    </source>
</reference>
<dbReference type="InterPro" id="IPR050640">
    <property type="entry name" value="Bact_2-comp_sensor_kinase"/>
</dbReference>
<dbReference type="PANTHER" id="PTHR34220:SF7">
    <property type="entry name" value="SENSOR HISTIDINE KINASE YPDA"/>
    <property type="match status" value="1"/>
</dbReference>
<accession>A0ABR7DA25</accession>
<dbReference type="RefSeq" id="WP_032117815.1">
    <property type="nucleotide sequence ID" value="NZ_JACOOO010000005.1"/>
</dbReference>
<feature type="coiled-coil region" evidence="1">
    <location>
        <begin position="65"/>
        <end position="92"/>
    </location>
</feature>
<gene>
    <name evidence="4" type="ORF">H8S20_05000</name>
</gene>
<dbReference type="CDD" id="cd12914">
    <property type="entry name" value="PDC1_DGC_like"/>
    <property type="match status" value="1"/>
</dbReference>
<evidence type="ECO:0000259" key="3">
    <source>
        <dbReference type="Pfam" id="PF06580"/>
    </source>
</evidence>
<name>A0ABR7DA25_9CLOT</name>
<dbReference type="Proteomes" id="UP000596929">
    <property type="component" value="Unassembled WGS sequence"/>
</dbReference>
<feature type="transmembrane region" description="Helical" evidence="2">
    <location>
        <begin position="253"/>
        <end position="272"/>
    </location>
</feature>
<dbReference type="Gene3D" id="3.30.450.20">
    <property type="entry name" value="PAS domain"/>
    <property type="match status" value="1"/>
</dbReference>
<feature type="transmembrane region" description="Helical" evidence="2">
    <location>
        <begin position="12"/>
        <end position="35"/>
    </location>
</feature>
<keyword evidence="4" id="KW-0418">Kinase</keyword>
<dbReference type="InterPro" id="IPR010559">
    <property type="entry name" value="Sig_transdc_His_kin_internal"/>
</dbReference>
<evidence type="ECO:0000256" key="1">
    <source>
        <dbReference type="SAM" id="Coils"/>
    </source>
</evidence>
<organism evidence="4 5">
    <name type="scientific">Clostridium hominis</name>
    <dbReference type="NCBI Taxonomy" id="2763036"/>
    <lineage>
        <taxon>Bacteria</taxon>
        <taxon>Bacillati</taxon>
        <taxon>Bacillota</taxon>
        <taxon>Clostridia</taxon>
        <taxon>Eubacteriales</taxon>
        <taxon>Clostridiaceae</taxon>
        <taxon>Clostridium</taxon>
    </lineage>
</organism>
<dbReference type="InterPro" id="IPR036890">
    <property type="entry name" value="HATPase_C_sf"/>
</dbReference>
<feature type="domain" description="Signal transduction histidine kinase internal region" evidence="3">
    <location>
        <begin position="340"/>
        <end position="419"/>
    </location>
</feature>
<keyword evidence="2" id="KW-1133">Transmembrane helix</keyword>
<dbReference type="GO" id="GO:0016301">
    <property type="term" value="F:kinase activity"/>
    <property type="evidence" value="ECO:0007669"/>
    <property type="project" value="UniProtKB-KW"/>
</dbReference>
<dbReference type="PANTHER" id="PTHR34220">
    <property type="entry name" value="SENSOR HISTIDINE KINASE YPDA"/>
    <property type="match status" value="1"/>
</dbReference>
<keyword evidence="5" id="KW-1185">Reference proteome</keyword>
<evidence type="ECO:0000256" key="2">
    <source>
        <dbReference type="SAM" id="Phobius"/>
    </source>
</evidence>
<feature type="coiled-coil region" evidence="1">
    <location>
        <begin position="316"/>
        <end position="343"/>
    </location>
</feature>
<proteinExistence type="predicted"/>
<keyword evidence="4" id="KW-0808">Transferase</keyword>
<dbReference type="EMBL" id="JACOOO010000005">
    <property type="protein sequence ID" value="MBC5628247.1"/>
    <property type="molecule type" value="Genomic_DNA"/>
</dbReference>
<keyword evidence="2" id="KW-0812">Transmembrane</keyword>
<protein>
    <submittedName>
        <fullName evidence="4">Histidine kinase</fullName>
    </submittedName>
</protein>
<keyword evidence="2" id="KW-0472">Membrane</keyword>
<evidence type="ECO:0000313" key="4">
    <source>
        <dbReference type="EMBL" id="MBC5628247.1"/>
    </source>
</evidence>
<keyword evidence="1" id="KW-0175">Coiled coil</keyword>
<comment type="caution">
    <text evidence="4">The sequence shown here is derived from an EMBL/GenBank/DDBJ whole genome shotgun (WGS) entry which is preliminary data.</text>
</comment>
<dbReference type="Pfam" id="PF06580">
    <property type="entry name" value="His_kinase"/>
    <property type="match status" value="1"/>
</dbReference>
<dbReference type="Gene3D" id="6.10.340.10">
    <property type="match status" value="1"/>
</dbReference>
<sequence length="549" mass="63373">MRSLYSKIIMPIATLIIISLTSIMIFSVININLFIVPDIKQTTEDLISSKSNEISYWLGMRISEMKQLVSAINVEEVNAEEIEKNIKMLRNYQIRNIENYESFGIISKDGVKYLTNGDIISVDSREYFKKISEVDKEYIITDPIISKSNEVEIILIIMKIRNVEGDVVGYLSGAVSIEYLIDIVNRANIYDFPVELYNKNTGCVLVSTMVNINEKMNNSKFTKFESNIDNESSWSIKMMVPDRFINRKIKETAIFTILLGISILLLTIYILTKYVKSITRPIEELKAKMNFNDIKKLSKINPDDKIVELNSLGITYNSMIENIETLIKKLEIEERLKKEAEYKALYSQIKPHFLYNTLETIQAMAISDDNDEVETAIGNLATLFRIGLSSDKSFIKIEDELKHLTSYVNIQLLRYGDKFTFKLNCDNINKKSKFMKFTLQPLVENAIYHGVKLMDKIGHINVDIYCLNNNYIIKIINTSDKIDKNKINKVNELLKNDYKKENEEGYGLYNVNQRLKLNFGEKYGVRLEINKSKVIAVVTHPILEEVQDV</sequence>
<evidence type="ECO:0000313" key="5">
    <source>
        <dbReference type="Proteomes" id="UP000596929"/>
    </source>
</evidence>
<dbReference type="Gene3D" id="3.30.565.10">
    <property type="entry name" value="Histidine kinase-like ATPase, C-terminal domain"/>
    <property type="match status" value="1"/>
</dbReference>
<dbReference type="SUPFAM" id="SSF55874">
    <property type="entry name" value="ATPase domain of HSP90 chaperone/DNA topoisomerase II/histidine kinase"/>
    <property type="match status" value="1"/>
</dbReference>